<dbReference type="GO" id="GO:0005524">
    <property type="term" value="F:ATP binding"/>
    <property type="evidence" value="ECO:0007669"/>
    <property type="project" value="UniProtKB-KW"/>
</dbReference>
<evidence type="ECO:0000256" key="3">
    <source>
        <dbReference type="ARBA" id="ARBA00022737"/>
    </source>
</evidence>
<evidence type="ECO:0000256" key="5">
    <source>
        <dbReference type="ARBA" id="ARBA00022763"/>
    </source>
</evidence>
<keyword evidence="7 15" id="KW-0067">ATP-binding</keyword>
<gene>
    <name evidence="15" type="ORF">U6N30_03600</name>
</gene>
<comment type="similarity">
    <text evidence="11">Belongs to the ABC transporter superfamily. UvrA family.</text>
</comment>
<evidence type="ECO:0000256" key="13">
    <source>
        <dbReference type="ARBA" id="ARBA00042156"/>
    </source>
</evidence>
<sequence>MLGYRLRGKDISEVLELTVDEARGFLTEKPLQPVLAALVDVGLPYITLGQPLSTLSGGERQRLKLAVEMTGDSSVYVLDEPTTGLHMDDVDRLIGLLHRLVDGGRTVVVVEHDLDVIARADWVIDLGPGAGHDGGRIVFQGTPGDLLGADTLTAQHLRAHVRTAETAVV</sequence>
<keyword evidence="6" id="KW-0228">DNA excision</keyword>
<keyword evidence="2" id="KW-0963">Cytoplasm</keyword>
<keyword evidence="16" id="KW-1185">Reference proteome</keyword>
<dbReference type="PANTHER" id="PTHR43152:SF2">
    <property type="entry name" value="DRUG RESISTANCE ABC TRANSPORTER"/>
    <property type="match status" value="1"/>
</dbReference>
<dbReference type="Pfam" id="PF00005">
    <property type="entry name" value="ABC_tran"/>
    <property type="match status" value="1"/>
</dbReference>
<dbReference type="Proteomes" id="UP001324287">
    <property type="component" value="Chromosome"/>
</dbReference>
<evidence type="ECO:0000313" key="15">
    <source>
        <dbReference type="EMBL" id="WRL64842.1"/>
    </source>
</evidence>
<keyword evidence="9" id="KW-0238">DNA-binding</keyword>
<dbReference type="RefSeq" id="WP_324276167.1">
    <property type="nucleotide sequence ID" value="NZ_CP141261.1"/>
</dbReference>
<dbReference type="Gene3D" id="3.40.50.300">
    <property type="entry name" value="P-loop containing nucleotide triphosphate hydrolases"/>
    <property type="match status" value="1"/>
</dbReference>
<evidence type="ECO:0000256" key="10">
    <source>
        <dbReference type="ARBA" id="ARBA00023204"/>
    </source>
</evidence>
<evidence type="ECO:0000256" key="12">
    <source>
        <dbReference type="ARBA" id="ARBA00039316"/>
    </source>
</evidence>
<evidence type="ECO:0000259" key="14">
    <source>
        <dbReference type="Pfam" id="PF00005"/>
    </source>
</evidence>
<evidence type="ECO:0000256" key="8">
    <source>
        <dbReference type="ARBA" id="ARBA00022881"/>
    </source>
</evidence>
<evidence type="ECO:0000256" key="7">
    <source>
        <dbReference type="ARBA" id="ARBA00022840"/>
    </source>
</evidence>
<dbReference type="PANTHER" id="PTHR43152">
    <property type="entry name" value="UVRABC SYSTEM PROTEIN A"/>
    <property type="match status" value="1"/>
</dbReference>
<dbReference type="SUPFAM" id="SSF52540">
    <property type="entry name" value="P-loop containing nucleoside triphosphate hydrolases"/>
    <property type="match status" value="1"/>
</dbReference>
<evidence type="ECO:0000256" key="9">
    <source>
        <dbReference type="ARBA" id="ARBA00023125"/>
    </source>
</evidence>
<evidence type="ECO:0000313" key="16">
    <source>
        <dbReference type="Proteomes" id="UP001324287"/>
    </source>
</evidence>
<organism evidence="15 16">
    <name type="scientific">Blastococcus brunescens</name>
    <dbReference type="NCBI Taxonomy" id="1564165"/>
    <lineage>
        <taxon>Bacteria</taxon>
        <taxon>Bacillati</taxon>
        <taxon>Actinomycetota</taxon>
        <taxon>Actinomycetes</taxon>
        <taxon>Geodermatophilales</taxon>
        <taxon>Geodermatophilaceae</taxon>
        <taxon>Blastococcus</taxon>
    </lineage>
</organism>
<proteinExistence type="inferred from homology"/>
<evidence type="ECO:0000256" key="6">
    <source>
        <dbReference type="ARBA" id="ARBA00022769"/>
    </source>
</evidence>
<keyword evidence="4" id="KW-0547">Nucleotide-binding</keyword>
<dbReference type="InterPro" id="IPR027417">
    <property type="entry name" value="P-loop_NTPase"/>
</dbReference>
<keyword evidence="3" id="KW-0677">Repeat</keyword>
<comment type="subcellular location">
    <subcellularLocation>
        <location evidence="1">Cytoplasm</location>
    </subcellularLocation>
</comment>
<reference evidence="15 16" key="1">
    <citation type="submission" date="2023-12" db="EMBL/GenBank/DDBJ databases">
        <title>Blastococcus brunescens sp. nov., an actonobacterium isolated from sandstone collected in sahara desert.</title>
        <authorList>
            <person name="Gtari M."/>
            <person name="Ghodhbane F."/>
        </authorList>
    </citation>
    <scope>NUCLEOTIDE SEQUENCE [LARGE SCALE GENOMIC DNA]</scope>
    <source>
        <strain evidence="15 16">BMG 8361</strain>
    </source>
</reference>
<evidence type="ECO:0000256" key="2">
    <source>
        <dbReference type="ARBA" id="ARBA00022490"/>
    </source>
</evidence>
<evidence type="ECO:0000256" key="4">
    <source>
        <dbReference type="ARBA" id="ARBA00022741"/>
    </source>
</evidence>
<evidence type="ECO:0000256" key="11">
    <source>
        <dbReference type="ARBA" id="ARBA00038000"/>
    </source>
</evidence>
<dbReference type="InterPro" id="IPR003439">
    <property type="entry name" value="ABC_transporter-like_ATP-bd"/>
</dbReference>
<evidence type="ECO:0000256" key="1">
    <source>
        <dbReference type="ARBA" id="ARBA00004496"/>
    </source>
</evidence>
<feature type="domain" description="ABC transporter" evidence="14">
    <location>
        <begin position="35"/>
        <end position="83"/>
    </location>
</feature>
<accession>A0ABZ1B208</accession>
<keyword evidence="5" id="KW-0227">DNA damage</keyword>
<name>A0ABZ1B208_9ACTN</name>
<keyword evidence="10" id="KW-0234">DNA repair</keyword>
<dbReference type="EMBL" id="CP141261">
    <property type="protein sequence ID" value="WRL64842.1"/>
    <property type="molecule type" value="Genomic_DNA"/>
</dbReference>
<protein>
    <recommendedName>
        <fullName evidence="12">UvrABC system protein A</fullName>
    </recommendedName>
    <alternativeName>
        <fullName evidence="13">Excinuclease ABC subunit A</fullName>
    </alternativeName>
</protein>
<keyword evidence="8" id="KW-0267">Excision nuclease</keyword>